<dbReference type="SUPFAM" id="SSF50249">
    <property type="entry name" value="Nucleic acid-binding proteins"/>
    <property type="match status" value="1"/>
</dbReference>
<dbReference type="EMBL" id="CAMXCT030001032">
    <property type="protein sequence ID" value="CAL4773279.1"/>
    <property type="molecule type" value="Genomic_DNA"/>
</dbReference>
<sequence>MAPYWARQQPYFQMGKGKGSGKASAASAHFHGPGGYGQEVLATPMPTQAVGSADGYTTGTIRRLFVGKGFGFISRDDLPSTSGRGDVFLHFSDLEAGVTSGDLAVGMRMKFKWEASRDSRGPGGRARMVSFEDHSSPASVTTPPRRAARTGRVYRKDLFLAVQQQLQTAGEYEERRPFGTRSLLGPLPSKIVFPFTIQLPQWYWDAEDERALAEANDAQRVQMMEARLDLENGADLNNGDTFGEDWALQSWSYQDAVAANQRLASSSYHPVQMQWTRDEGLAQFFQPLVLQ</sequence>
<proteinExistence type="predicted"/>
<name>A0A9P1C5P0_9DINO</name>
<evidence type="ECO:0000313" key="5">
    <source>
        <dbReference type="EMBL" id="CAL4773279.1"/>
    </source>
</evidence>
<evidence type="ECO:0000259" key="2">
    <source>
        <dbReference type="PROSITE" id="PS51857"/>
    </source>
</evidence>
<dbReference type="InterPro" id="IPR002059">
    <property type="entry name" value="CSP_DNA-bd"/>
</dbReference>
<dbReference type="EMBL" id="CAMXCT020001032">
    <property type="protein sequence ID" value="CAL1139342.1"/>
    <property type="molecule type" value="Genomic_DNA"/>
</dbReference>
<protein>
    <submittedName>
        <fullName evidence="5">CSD domain-containing protein</fullName>
    </submittedName>
</protein>
<accession>A0A9P1C5P0</accession>
<reference evidence="4" key="2">
    <citation type="submission" date="2024-04" db="EMBL/GenBank/DDBJ databases">
        <authorList>
            <person name="Chen Y."/>
            <person name="Shah S."/>
            <person name="Dougan E. K."/>
            <person name="Thang M."/>
            <person name="Chan C."/>
        </authorList>
    </citation>
    <scope>NUCLEOTIDE SEQUENCE [LARGE SCALE GENOMIC DNA]</scope>
</reference>
<dbReference type="CDD" id="cd04458">
    <property type="entry name" value="CSP_CDS"/>
    <property type="match status" value="1"/>
</dbReference>
<organism evidence="3">
    <name type="scientific">Cladocopium goreaui</name>
    <dbReference type="NCBI Taxonomy" id="2562237"/>
    <lineage>
        <taxon>Eukaryota</taxon>
        <taxon>Sar</taxon>
        <taxon>Alveolata</taxon>
        <taxon>Dinophyceae</taxon>
        <taxon>Suessiales</taxon>
        <taxon>Symbiodiniaceae</taxon>
        <taxon>Cladocopium</taxon>
    </lineage>
</organism>
<reference evidence="3" key="1">
    <citation type="submission" date="2022-10" db="EMBL/GenBank/DDBJ databases">
        <authorList>
            <person name="Chen Y."/>
            <person name="Dougan E. K."/>
            <person name="Chan C."/>
            <person name="Rhodes N."/>
            <person name="Thang M."/>
        </authorList>
    </citation>
    <scope>NUCLEOTIDE SEQUENCE</scope>
</reference>
<keyword evidence="6" id="KW-1185">Reference proteome</keyword>
<feature type="region of interest" description="Disordered" evidence="1">
    <location>
        <begin position="116"/>
        <end position="147"/>
    </location>
</feature>
<dbReference type="Proteomes" id="UP001152797">
    <property type="component" value="Unassembled WGS sequence"/>
</dbReference>
<comment type="caution">
    <text evidence="3">The sequence shown here is derived from an EMBL/GenBank/DDBJ whole genome shotgun (WGS) entry which is preliminary data.</text>
</comment>
<evidence type="ECO:0000313" key="4">
    <source>
        <dbReference type="EMBL" id="CAL1139342.1"/>
    </source>
</evidence>
<dbReference type="PROSITE" id="PS51857">
    <property type="entry name" value="CSD_2"/>
    <property type="match status" value="1"/>
</dbReference>
<evidence type="ECO:0000313" key="6">
    <source>
        <dbReference type="Proteomes" id="UP001152797"/>
    </source>
</evidence>
<evidence type="ECO:0000313" key="3">
    <source>
        <dbReference type="EMBL" id="CAI3985967.1"/>
    </source>
</evidence>
<dbReference type="AlphaFoldDB" id="A0A9P1C5P0"/>
<gene>
    <name evidence="3" type="ORF">C1SCF055_LOCUS13353</name>
</gene>
<dbReference type="InterPro" id="IPR012340">
    <property type="entry name" value="NA-bd_OB-fold"/>
</dbReference>
<evidence type="ECO:0000256" key="1">
    <source>
        <dbReference type="SAM" id="MobiDB-lite"/>
    </source>
</evidence>
<dbReference type="OrthoDB" id="438177at2759"/>
<feature type="domain" description="CSD" evidence="2">
    <location>
        <begin position="56"/>
        <end position="131"/>
    </location>
</feature>
<dbReference type="GO" id="GO:0003676">
    <property type="term" value="F:nucleic acid binding"/>
    <property type="evidence" value="ECO:0007669"/>
    <property type="project" value="InterPro"/>
</dbReference>
<dbReference type="Gene3D" id="2.40.50.140">
    <property type="entry name" value="Nucleic acid-binding proteins"/>
    <property type="match status" value="1"/>
</dbReference>
<dbReference type="EMBL" id="CAMXCT010001032">
    <property type="protein sequence ID" value="CAI3985967.1"/>
    <property type="molecule type" value="Genomic_DNA"/>
</dbReference>